<dbReference type="InterPro" id="IPR008936">
    <property type="entry name" value="Rho_GTPase_activation_prot"/>
</dbReference>
<dbReference type="InterPro" id="IPR001849">
    <property type="entry name" value="PH_domain"/>
</dbReference>
<dbReference type="InterPro" id="IPR038508">
    <property type="entry name" value="ArfGAP_dom_sf"/>
</dbReference>
<dbReference type="InterPro" id="IPR000198">
    <property type="entry name" value="RhoGAP_dom"/>
</dbReference>
<dbReference type="GO" id="GO:0005096">
    <property type="term" value="F:GTPase activator activity"/>
    <property type="evidence" value="ECO:0007669"/>
    <property type="project" value="UniProtKB-KW"/>
</dbReference>
<gene>
    <name evidence="5" type="ORF">N307_01848</name>
</gene>
<dbReference type="SUPFAM" id="SSF50729">
    <property type="entry name" value="PH domain-like"/>
    <property type="match status" value="1"/>
</dbReference>
<feature type="domain" description="PH" evidence="2">
    <location>
        <begin position="174"/>
        <end position="194"/>
    </location>
</feature>
<evidence type="ECO:0000313" key="6">
    <source>
        <dbReference type="Proteomes" id="UP000053875"/>
    </source>
</evidence>
<dbReference type="InterPro" id="IPR037278">
    <property type="entry name" value="ARFGAP/RecO"/>
</dbReference>
<organism evidence="5 6">
    <name type="scientific">Dryobates pubescens</name>
    <name type="common">Downy woodpecker</name>
    <name type="synonym">Picoides pubescens</name>
    <dbReference type="NCBI Taxonomy" id="118200"/>
    <lineage>
        <taxon>Eukaryota</taxon>
        <taxon>Metazoa</taxon>
        <taxon>Chordata</taxon>
        <taxon>Craniata</taxon>
        <taxon>Vertebrata</taxon>
        <taxon>Euteleostomi</taxon>
        <taxon>Archelosauria</taxon>
        <taxon>Archosauria</taxon>
        <taxon>Dinosauria</taxon>
        <taxon>Saurischia</taxon>
        <taxon>Theropoda</taxon>
        <taxon>Coelurosauria</taxon>
        <taxon>Aves</taxon>
        <taxon>Neognathae</taxon>
        <taxon>Neoaves</taxon>
        <taxon>Telluraves</taxon>
        <taxon>Coraciimorphae</taxon>
        <taxon>Piciformes</taxon>
        <taxon>Picidae</taxon>
        <taxon>Dryobates</taxon>
    </lineage>
</organism>
<feature type="non-terminal residue" evidence="5">
    <location>
        <position position="853"/>
    </location>
</feature>
<keyword evidence="6" id="KW-1185">Reference proteome</keyword>
<accession>A0A093FWW8</accession>
<dbReference type="PANTHER" id="PTHR45899:SF3">
    <property type="entry name" value="ARF-GAP WITH RHO-GAP DOMAIN, ANK REPEAT AND PH DOMAIN-CONTAINING PROTEIN 1"/>
    <property type="match status" value="1"/>
</dbReference>
<dbReference type="SMART" id="SM00233">
    <property type="entry name" value="PH"/>
    <property type="match status" value="1"/>
</dbReference>
<dbReference type="EMBL" id="KL214917">
    <property type="protein sequence ID" value="KFV62400.1"/>
    <property type="molecule type" value="Genomic_DNA"/>
</dbReference>
<evidence type="ECO:0000259" key="4">
    <source>
        <dbReference type="PROSITE" id="PS50238"/>
    </source>
</evidence>
<dbReference type="PROSITE" id="PS50003">
    <property type="entry name" value="PH_DOMAIN"/>
    <property type="match status" value="2"/>
</dbReference>
<dbReference type="Gene3D" id="1.10.220.150">
    <property type="entry name" value="Arf GTPase activating protein"/>
    <property type="match status" value="1"/>
</dbReference>
<name>A0A093FWW8_DRYPU</name>
<keyword evidence="1" id="KW-0343">GTPase activation</keyword>
<dbReference type="GO" id="GO:0005886">
    <property type="term" value="C:plasma membrane"/>
    <property type="evidence" value="ECO:0007669"/>
    <property type="project" value="TreeGrafter"/>
</dbReference>
<dbReference type="PROSITE" id="PS50200">
    <property type="entry name" value="RA"/>
    <property type="match status" value="1"/>
</dbReference>
<dbReference type="InterPro" id="IPR000159">
    <property type="entry name" value="RA_dom"/>
</dbReference>
<feature type="domain" description="PH" evidence="2">
    <location>
        <begin position="1"/>
        <end position="75"/>
    </location>
</feature>
<dbReference type="Gene3D" id="2.30.29.30">
    <property type="entry name" value="Pleckstrin-homology domain (PH domain)/Phosphotyrosine-binding domain (PTB)"/>
    <property type="match status" value="1"/>
</dbReference>
<dbReference type="InterPro" id="IPR011993">
    <property type="entry name" value="PH-like_dom_sf"/>
</dbReference>
<reference evidence="5 6" key="1">
    <citation type="submission" date="2014-04" db="EMBL/GenBank/DDBJ databases">
        <title>Genome evolution of avian class.</title>
        <authorList>
            <person name="Zhang G."/>
            <person name="Li C."/>
        </authorList>
    </citation>
    <scope>NUCLEOTIDE SEQUENCE [LARGE SCALE GENOMIC DNA]</scope>
    <source>
        <strain evidence="5">BGI_N307</strain>
    </source>
</reference>
<dbReference type="GO" id="GO:0005547">
    <property type="term" value="F:phosphatidylinositol-3,4,5-trisphosphate binding"/>
    <property type="evidence" value="ECO:0007669"/>
    <property type="project" value="TreeGrafter"/>
</dbReference>
<dbReference type="Pfam" id="PF00169">
    <property type="entry name" value="PH"/>
    <property type="match status" value="1"/>
</dbReference>
<dbReference type="Gene3D" id="1.10.555.10">
    <property type="entry name" value="Rho GTPase activation protein"/>
    <property type="match status" value="1"/>
</dbReference>
<dbReference type="Pfam" id="PF00620">
    <property type="entry name" value="RhoGAP"/>
    <property type="match status" value="1"/>
</dbReference>
<dbReference type="GO" id="GO:0005802">
    <property type="term" value="C:trans-Golgi network"/>
    <property type="evidence" value="ECO:0007669"/>
    <property type="project" value="TreeGrafter"/>
</dbReference>
<protein>
    <submittedName>
        <fullName evidence="5">Arf-GAP with Rho-GAP domain, ANK repeat and PH domain-containing protein 1</fullName>
    </submittedName>
</protein>
<dbReference type="Proteomes" id="UP000053875">
    <property type="component" value="Unassembled WGS sequence"/>
</dbReference>
<dbReference type="Pfam" id="PF01412">
    <property type="entry name" value="ArfGap"/>
    <property type="match status" value="1"/>
</dbReference>
<feature type="domain" description="Ras-associating" evidence="3">
    <location>
        <begin position="783"/>
        <end position="853"/>
    </location>
</feature>
<dbReference type="InterPro" id="IPR001164">
    <property type="entry name" value="ArfGAP_dom"/>
</dbReference>
<sequence>YQRRWVELDHDHLRYFHSDKDAYSKRLIPVPSICRVASAGEQKFEVVTTRRSFVFRADSDAERKEWVRALQQAVEERRSKALERASPSWGDARQLVGKSGLLELRGLPHPLCLCESIGLCCCVYNLLSNASSLPPFPPFLSLPSLPFPPFPPFPSSLPLSLSPSSPPSPRCPSFVADSEAERAEWVGALQQSIAEALCSCEVAQRVWELEANRSCADCGSPRAVWAASRGRKVLLPLCSALGRPQLQGWGQGWAAQLFHQLGNAVANQFWAANVPPSEAISPSSSSQERRRFLSAKYRQGKYRRYHPLFGNQEELNRALCVAVTTSDLAEPQALLFCGAAASCASGDPECPTPLALAERSGQRLQMEFLLHNKTSATLPPLHHLPHSLGCCHSSSSPSSSSLPGWQPLFLLSIIFLTPWVAATLPPLLHLPHSLGCSHSSSSPSSSSLPGLWPLFLLSFIFLPPWVAATLPPLLHLPHSLGCCHSSSSPSSCSPQAALAMAGGGVGRGPGPPHLDGAELPGGVWVGSGGWGWSCTEVPLAGRTLYIQGRRKLDFLGWVQAIQKAAGGSGDSLAEQQLTEANVPLLVDRCIDYITQCGLTSEGIYRKSGQNSKTTSLLQLLRRDARGLRLREGEQQLDDVASTLKRFFRDLPQGLFTSHWGQHWLRTSTLEDEEEKIREYRRLLDALPTVNRATLKALINHLFRVQLFSGENQMTTHNLAIVFGPTLPLSSCGEAQGWPGGALTAPWAPLPRQVNEQEMKKQQDEIMAIMKLREAASSGTQQAGDFICTVYLEEKKTEAEQHIKIPATMTAEELTLEILDRRKVVVKEKDYWSCFEVNEREEAERPLHYSEKVL</sequence>
<proteinExistence type="predicted"/>
<dbReference type="SUPFAM" id="SSF57863">
    <property type="entry name" value="ArfGap/RecO-like zinc finger"/>
    <property type="match status" value="1"/>
</dbReference>
<dbReference type="GO" id="GO:0008360">
    <property type="term" value="P:regulation of cell shape"/>
    <property type="evidence" value="ECO:0007669"/>
    <property type="project" value="TreeGrafter"/>
</dbReference>
<evidence type="ECO:0000256" key="1">
    <source>
        <dbReference type="ARBA" id="ARBA00022468"/>
    </source>
</evidence>
<dbReference type="PANTHER" id="PTHR45899">
    <property type="entry name" value="RHO GTPASE ACTIVATING PROTEIN AT 15B, ISOFORM C"/>
    <property type="match status" value="1"/>
</dbReference>
<dbReference type="InterPro" id="IPR052227">
    <property type="entry name" value="Arf-Rho-GAP_ANK-PH_domain"/>
</dbReference>
<dbReference type="SMART" id="SM00324">
    <property type="entry name" value="RhoGAP"/>
    <property type="match status" value="1"/>
</dbReference>
<evidence type="ECO:0000313" key="5">
    <source>
        <dbReference type="EMBL" id="KFV62400.1"/>
    </source>
</evidence>
<evidence type="ECO:0000259" key="3">
    <source>
        <dbReference type="PROSITE" id="PS50200"/>
    </source>
</evidence>
<dbReference type="STRING" id="118200.A0A093FWW8"/>
<dbReference type="AlphaFoldDB" id="A0A093FWW8"/>
<feature type="non-terminal residue" evidence="5">
    <location>
        <position position="1"/>
    </location>
</feature>
<dbReference type="Gene3D" id="3.10.20.90">
    <property type="entry name" value="Phosphatidylinositol 3-kinase Catalytic Subunit, Chain A, domain 1"/>
    <property type="match status" value="1"/>
</dbReference>
<feature type="domain" description="Rho-GAP" evidence="4">
    <location>
        <begin position="575"/>
        <end position="766"/>
    </location>
</feature>
<dbReference type="PROSITE" id="PS50238">
    <property type="entry name" value="RHOGAP"/>
    <property type="match status" value="1"/>
</dbReference>
<evidence type="ECO:0000259" key="2">
    <source>
        <dbReference type="PROSITE" id="PS50003"/>
    </source>
</evidence>
<dbReference type="Pfam" id="PF00788">
    <property type="entry name" value="RA"/>
    <property type="match status" value="1"/>
</dbReference>
<dbReference type="SUPFAM" id="SSF48350">
    <property type="entry name" value="GTPase activation domain, GAP"/>
    <property type="match status" value="1"/>
</dbReference>
<dbReference type="GO" id="GO:0007165">
    <property type="term" value="P:signal transduction"/>
    <property type="evidence" value="ECO:0007669"/>
    <property type="project" value="InterPro"/>
</dbReference>